<organism evidence="12 13">
    <name type="scientific">Vibrio marisflavi CECT 7928</name>
    <dbReference type="NCBI Taxonomy" id="634439"/>
    <lineage>
        <taxon>Bacteria</taxon>
        <taxon>Pseudomonadati</taxon>
        <taxon>Pseudomonadota</taxon>
        <taxon>Gammaproteobacteria</taxon>
        <taxon>Vibrionales</taxon>
        <taxon>Vibrionaceae</taxon>
        <taxon>Vibrio</taxon>
    </lineage>
</organism>
<evidence type="ECO:0000256" key="4">
    <source>
        <dbReference type="ARBA" id="ARBA00022984"/>
    </source>
</evidence>
<keyword evidence="3 7" id="KW-0133">Cell shape</keyword>
<dbReference type="InterPro" id="IPR000713">
    <property type="entry name" value="Mur_ligase_N"/>
</dbReference>
<keyword evidence="7" id="KW-0547">Nucleotide-binding</keyword>
<dbReference type="NCBIfam" id="NF001123">
    <property type="entry name" value="PRK00139.1-1"/>
    <property type="match status" value="1"/>
</dbReference>
<dbReference type="NCBIfam" id="NF001126">
    <property type="entry name" value="PRK00139.1-4"/>
    <property type="match status" value="1"/>
</dbReference>
<evidence type="ECO:0000313" key="13">
    <source>
        <dbReference type="Proteomes" id="UP000838748"/>
    </source>
</evidence>
<feature type="binding site" evidence="7">
    <location>
        <position position="188"/>
    </location>
    <ligand>
        <name>UDP-N-acetyl-alpha-D-muramoyl-L-alanyl-D-glutamate</name>
        <dbReference type="ChEBI" id="CHEBI:83900"/>
    </ligand>
</feature>
<proteinExistence type="inferred from homology"/>
<accession>A0ABN8E6G1</accession>
<dbReference type="Gene3D" id="3.90.190.20">
    <property type="entry name" value="Mur ligase, C-terminal domain"/>
    <property type="match status" value="1"/>
</dbReference>
<feature type="binding site" evidence="7">
    <location>
        <begin position="414"/>
        <end position="417"/>
    </location>
    <ligand>
        <name>meso-2,6-diaminopimelate</name>
        <dbReference type="ChEBI" id="CHEBI:57791"/>
    </ligand>
</feature>
<evidence type="ECO:0000256" key="3">
    <source>
        <dbReference type="ARBA" id="ARBA00022960"/>
    </source>
</evidence>
<keyword evidence="6 7" id="KW-0961">Cell wall biogenesis/degradation</keyword>
<dbReference type="InterPro" id="IPR036615">
    <property type="entry name" value="Mur_ligase_C_dom_sf"/>
</dbReference>
<evidence type="ECO:0000313" key="12">
    <source>
        <dbReference type="EMBL" id="CAH0541296.1"/>
    </source>
</evidence>
<keyword evidence="7 12" id="KW-0436">Ligase</keyword>
<feature type="binding site" evidence="7">
    <location>
        <position position="469"/>
    </location>
    <ligand>
        <name>meso-2,6-diaminopimelate</name>
        <dbReference type="ChEBI" id="CHEBI:57791"/>
    </ligand>
</feature>
<dbReference type="Pfam" id="PF08245">
    <property type="entry name" value="Mur_ligase_M"/>
    <property type="match status" value="1"/>
</dbReference>
<comment type="subcellular location">
    <subcellularLocation>
        <location evidence="7 8">Cytoplasm</location>
    </subcellularLocation>
</comment>
<dbReference type="NCBIfam" id="TIGR01085">
    <property type="entry name" value="murE"/>
    <property type="match status" value="1"/>
</dbReference>
<name>A0ABN8E6G1_9VIBR</name>
<comment type="caution">
    <text evidence="12">The sequence shown here is derived from an EMBL/GenBank/DDBJ whole genome shotgun (WGS) entry which is preliminary data.</text>
</comment>
<dbReference type="RefSeq" id="WP_237362970.1">
    <property type="nucleotide sequence ID" value="NZ_CAKLDM010000002.1"/>
</dbReference>
<feature type="binding site" evidence="7">
    <location>
        <position position="32"/>
    </location>
    <ligand>
        <name>UDP-N-acetyl-alpha-D-muramoyl-L-alanyl-D-glutamate</name>
        <dbReference type="ChEBI" id="CHEBI:83900"/>
    </ligand>
</feature>
<feature type="binding site" evidence="7">
    <location>
        <begin position="119"/>
        <end position="125"/>
    </location>
    <ligand>
        <name>ATP</name>
        <dbReference type="ChEBI" id="CHEBI:30616"/>
    </ligand>
</feature>
<dbReference type="InterPro" id="IPR004101">
    <property type="entry name" value="Mur_ligase_C"/>
</dbReference>
<dbReference type="SUPFAM" id="SSF53623">
    <property type="entry name" value="MurD-like peptide ligases, catalytic domain"/>
    <property type="match status" value="1"/>
</dbReference>
<evidence type="ECO:0000259" key="10">
    <source>
        <dbReference type="Pfam" id="PF02875"/>
    </source>
</evidence>
<dbReference type="SUPFAM" id="SSF53244">
    <property type="entry name" value="MurD-like peptide ligases, peptide-binding domain"/>
    <property type="match status" value="1"/>
</dbReference>
<dbReference type="Pfam" id="PF02875">
    <property type="entry name" value="Mur_ligase_C"/>
    <property type="match status" value="1"/>
</dbReference>
<feature type="short sequence motif" description="Meso-diaminopimelate recognition motif" evidence="7">
    <location>
        <begin position="414"/>
        <end position="417"/>
    </location>
</feature>
<feature type="domain" description="Mur ligase N-terminal catalytic" evidence="9">
    <location>
        <begin position="29"/>
        <end position="105"/>
    </location>
</feature>
<evidence type="ECO:0000259" key="11">
    <source>
        <dbReference type="Pfam" id="PF08245"/>
    </source>
</evidence>
<gene>
    <name evidence="7 12" type="primary">murE</name>
    <name evidence="12" type="ORF">VMF7928_03492</name>
</gene>
<dbReference type="Gene3D" id="3.40.1190.10">
    <property type="entry name" value="Mur-like, catalytic domain"/>
    <property type="match status" value="1"/>
</dbReference>
<feature type="binding site" evidence="7">
    <location>
        <position position="196"/>
    </location>
    <ligand>
        <name>UDP-N-acetyl-alpha-D-muramoyl-L-alanyl-D-glutamate</name>
        <dbReference type="ChEBI" id="CHEBI:83900"/>
    </ligand>
</feature>
<dbReference type="GO" id="GO:0008765">
    <property type="term" value="F:UDP-N-acetylmuramoylalanyl-D-glutamate-2,6-diaminopimelate ligase activity"/>
    <property type="evidence" value="ECO:0007669"/>
    <property type="project" value="UniProtKB-EC"/>
</dbReference>
<evidence type="ECO:0000256" key="1">
    <source>
        <dbReference type="ARBA" id="ARBA00005898"/>
    </source>
</evidence>
<keyword evidence="2 7" id="KW-0132">Cell division</keyword>
<comment type="function">
    <text evidence="7">Catalyzes the addition of meso-diaminopimelic acid to the nucleotide precursor UDP-N-acetylmuramoyl-L-alanyl-D-glutamate (UMAG) in the biosynthesis of bacterial cell-wall peptidoglycan.</text>
</comment>
<dbReference type="EC" id="6.3.2.13" evidence="7"/>
<comment type="PTM">
    <text evidence="7">Carboxylation is probably crucial for Mg(2+) binding and, consequently, for the gamma-phosphate positioning of ATP.</text>
</comment>
<evidence type="ECO:0000256" key="5">
    <source>
        <dbReference type="ARBA" id="ARBA00023306"/>
    </source>
</evidence>
<comment type="similarity">
    <text evidence="1 7">Belongs to the MurCDEF family. MurE subfamily.</text>
</comment>
<feature type="binding site" evidence="7">
    <location>
        <position position="194"/>
    </location>
    <ligand>
        <name>UDP-N-acetyl-alpha-D-muramoyl-L-alanyl-D-glutamate</name>
        <dbReference type="ChEBI" id="CHEBI:83900"/>
    </ligand>
</feature>
<dbReference type="PANTHER" id="PTHR23135">
    <property type="entry name" value="MUR LIGASE FAMILY MEMBER"/>
    <property type="match status" value="1"/>
</dbReference>
<keyword evidence="7" id="KW-0067">ATP-binding</keyword>
<dbReference type="Proteomes" id="UP000838748">
    <property type="component" value="Unassembled WGS sequence"/>
</dbReference>
<dbReference type="InterPro" id="IPR036565">
    <property type="entry name" value="Mur-like_cat_sf"/>
</dbReference>
<feature type="domain" description="Mur ligase central" evidence="11">
    <location>
        <begin position="117"/>
        <end position="318"/>
    </location>
</feature>
<comment type="caution">
    <text evidence="7">Lacks conserved residue(s) required for the propagation of feature annotation.</text>
</comment>
<keyword evidence="4 7" id="KW-0573">Peptidoglycan synthesis</keyword>
<comment type="pathway">
    <text evidence="7 8">Cell wall biogenesis; peptidoglycan biosynthesis.</text>
</comment>
<keyword evidence="13" id="KW-1185">Reference proteome</keyword>
<dbReference type="NCBIfam" id="NF001124">
    <property type="entry name" value="PRK00139.1-2"/>
    <property type="match status" value="1"/>
</dbReference>
<reference evidence="12" key="1">
    <citation type="submission" date="2021-11" db="EMBL/GenBank/DDBJ databases">
        <authorList>
            <person name="Rodrigo-Torres L."/>
            <person name="Arahal R. D."/>
            <person name="Lucena T."/>
        </authorList>
    </citation>
    <scope>NUCLEOTIDE SEQUENCE</scope>
    <source>
        <strain evidence="12">CECT 7928</strain>
    </source>
</reference>
<evidence type="ECO:0000256" key="2">
    <source>
        <dbReference type="ARBA" id="ARBA00022618"/>
    </source>
</evidence>
<comment type="catalytic activity">
    <reaction evidence="7">
        <text>UDP-N-acetyl-alpha-D-muramoyl-L-alanyl-D-glutamate + meso-2,6-diaminopimelate + ATP = UDP-N-acetyl-alpha-D-muramoyl-L-alanyl-gamma-D-glutamyl-meso-2,6-diaminopimelate + ADP + phosphate + H(+)</text>
        <dbReference type="Rhea" id="RHEA:23676"/>
        <dbReference type="ChEBI" id="CHEBI:15378"/>
        <dbReference type="ChEBI" id="CHEBI:30616"/>
        <dbReference type="ChEBI" id="CHEBI:43474"/>
        <dbReference type="ChEBI" id="CHEBI:57791"/>
        <dbReference type="ChEBI" id="CHEBI:83900"/>
        <dbReference type="ChEBI" id="CHEBI:83905"/>
        <dbReference type="ChEBI" id="CHEBI:456216"/>
        <dbReference type="EC" id="6.3.2.13"/>
    </reaction>
</comment>
<feature type="binding site" evidence="7">
    <location>
        <position position="34"/>
    </location>
    <ligand>
        <name>UDP-N-acetyl-alpha-D-muramoyl-L-alanyl-D-glutamate</name>
        <dbReference type="ChEBI" id="CHEBI:83900"/>
    </ligand>
</feature>
<comment type="cofactor">
    <cofactor evidence="7">
        <name>Mg(2+)</name>
        <dbReference type="ChEBI" id="CHEBI:18420"/>
    </cofactor>
</comment>
<keyword evidence="7" id="KW-0460">Magnesium</keyword>
<sequence>MTTKHTLATLLSPWVDIKGFQCAELVVDSLQLDSRDVSEGDTFVAINGHEVDGRHFILSAIRNGAKCIVAEADEHSTHASITDVEGIPVIYIDNLSQHLSELSARLYPLQKSRLIAVTGTNGKTTITQIIAQWLELVGTKAAVMGTTGNGFLSNLKPAVNTTGSAIEIQKTLFELEKLGAQVTALEVSSHGLVQNRVKATEFEVGVFSNLSRDHLDYHHTMEEYAKAKQSLFTQHKTKRAVINVDDEVGNSWLQDLPNALAISLRPINKYQRALWASKVSYSTKGIEIQFGGEYGDGILSVPLIGQFNASNVMLAFGALLELGVDKEMLIRESSKLSPVIGRMELFQAAEKAKVVVDYAHTPDALEKALQALKVHCNGKLWAIFGCGGDRDTGKRPMMGEIAERLADKVIVTDDNPRGESPDIIVTDILRGINTPNAVLVEHDRLRALAHAIDNASSEDIILLAGKGHEDYQVIGQDTVHYSDRESAQTLLGLIS</sequence>
<feature type="domain" description="Mur ligase C-terminal" evidence="10">
    <location>
        <begin position="341"/>
        <end position="467"/>
    </location>
</feature>
<evidence type="ECO:0000256" key="7">
    <source>
        <dbReference type="HAMAP-Rule" id="MF_00208"/>
    </source>
</evidence>
<dbReference type="InterPro" id="IPR013221">
    <property type="entry name" value="Mur_ligase_cen"/>
</dbReference>
<feature type="binding site" evidence="7">
    <location>
        <position position="160"/>
    </location>
    <ligand>
        <name>UDP-N-acetyl-alpha-D-muramoyl-L-alanyl-D-glutamate</name>
        <dbReference type="ChEBI" id="CHEBI:83900"/>
    </ligand>
</feature>
<keyword evidence="5 7" id="KW-0131">Cell cycle</keyword>
<evidence type="ECO:0000259" key="9">
    <source>
        <dbReference type="Pfam" id="PF01225"/>
    </source>
</evidence>
<keyword evidence="7" id="KW-0963">Cytoplasm</keyword>
<evidence type="ECO:0000256" key="6">
    <source>
        <dbReference type="ARBA" id="ARBA00023316"/>
    </source>
</evidence>
<dbReference type="Pfam" id="PF01225">
    <property type="entry name" value="Mur_ligase"/>
    <property type="match status" value="1"/>
</dbReference>
<feature type="binding site" evidence="7">
    <location>
        <position position="390"/>
    </location>
    <ligand>
        <name>meso-2,6-diaminopimelate</name>
        <dbReference type="ChEBI" id="CHEBI:57791"/>
    </ligand>
</feature>
<dbReference type="EMBL" id="CAKLDM010000002">
    <property type="protein sequence ID" value="CAH0541296.1"/>
    <property type="molecule type" value="Genomic_DNA"/>
</dbReference>
<evidence type="ECO:0000256" key="8">
    <source>
        <dbReference type="RuleBase" id="RU004135"/>
    </source>
</evidence>
<feature type="binding site" evidence="7">
    <location>
        <position position="465"/>
    </location>
    <ligand>
        <name>meso-2,6-diaminopimelate</name>
        <dbReference type="ChEBI" id="CHEBI:57791"/>
    </ligand>
</feature>
<dbReference type="Gene3D" id="3.40.1390.10">
    <property type="entry name" value="MurE/MurF, N-terminal domain"/>
    <property type="match status" value="1"/>
</dbReference>
<feature type="binding site" evidence="7">
    <location>
        <begin position="161"/>
        <end position="162"/>
    </location>
    <ligand>
        <name>UDP-N-acetyl-alpha-D-muramoyl-L-alanyl-D-glutamate</name>
        <dbReference type="ChEBI" id="CHEBI:83900"/>
    </ligand>
</feature>
<dbReference type="InterPro" id="IPR005761">
    <property type="entry name" value="UDP-N-AcMur-Glu-dNH2Pim_ligase"/>
</dbReference>
<dbReference type="HAMAP" id="MF_00208">
    <property type="entry name" value="MurE"/>
    <property type="match status" value="1"/>
</dbReference>
<feature type="modified residue" description="N6-carboxylysine" evidence="7">
    <location>
        <position position="228"/>
    </location>
</feature>
<dbReference type="SUPFAM" id="SSF63418">
    <property type="entry name" value="MurE/MurF N-terminal domain"/>
    <property type="match status" value="1"/>
</dbReference>
<protein>
    <recommendedName>
        <fullName evidence="7">UDP-N-acetylmuramoyl-L-alanyl-D-glutamate--2,6-diaminopimelate ligase</fullName>
        <ecNumber evidence="7">6.3.2.13</ecNumber>
    </recommendedName>
    <alternativeName>
        <fullName evidence="7">Meso-A2pm-adding enzyme</fullName>
    </alternativeName>
    <alternativeName>
        <fullName evidence="7">Meso-diaminopimelate-adding enzyme</fullName>
    </alternativeName>
    <alternativeName>
        <fullName evidence="7">UDP-MurNAc-L-Ala-D-Glu:meso-diaminopimelate ligase</fullName>
    </alternativeName>
    <alternativeName>
        <fullName evidence="7">UDP-MurNAc-tripeptide synthetase</fullName>
    </alternativeName>
    <alternativeName>
        <fullName evidence="7">UDP-N-acetylmuramyl-tripeptide synthetase</fullName>
    </alternativeName>
</protein>
<dbReference type="PANTHER" id="PTHR23135:SF4">
    <property type="entry name" value="UDP-N-ACETYLMURAMOYL-L-ALANYL-D-GLUTAMATE--2,6-DIAMINOPIMELATE LIGASE MURE HOMOLOG, CHLOROPLASTIC"/>
    <property type="match status" value="1"/>
</dbReference>
<dbReference type="InterPro" id="IPR035911">
    <property type="entry name" value="MurE/MurF_N"/>
</dbReference>